<organism evidence="7">
    <name type="scientific">bioreactor metagenome</name>
    <dbReference type="NCBI Taxonomy" id="1076179"/>
    <lineage>
        <taxon>unclassified sequences</taxon>
        <taxon>metagenomes</taxon>
        <taxon>ecological metagenomes</taxon>
    </lineage>
</organism>
<proteinExistence type="inferred from homology"/>
<keyword evidence="4 6" id="KW-1133">Transmembrane helix</keyword>
<comment type="subcellular location">
    <subcellularLocation>
        <location evidence="1">Membrane</location>
        <topology evidence="1">Multi-pass membrane protein</topology>
    </subcellularLocation>
</comment>
<feature type="transmembrane region" description="Helical" evidence="6">
    <location>
        <begin position="93"/>
        <end position="112"/>
    </location>
</feature>
<evidence type="ECO:0000313" key="7">
    <source>
        <dbReference type="EMBL" id="MPM82297.1"/>
    </source>
</evidence>
<evidence type="ECO:0000256" key="4">
    <source>
        <dbReference type="ARBA" id="ARBA00022989"/>
    </source>
</evidence>
<feature type="transmembrane region" description="Helical" evidence="6">
    <location>
        <begin position="61"/>
        <end position="86"/>
    </location>
</feature>
<dbReference type="EMBL" id="VSSQ01031418">
    <property type="protein sequence ID" value="MPM82297.1"/>
    <property type="molecule type" value="Genomic_DNA"/>
</dbReference>
<evidence type="ECO:0000256" key="3">
    <source>
        <dbReference type="ARBA" id="ARBA00022692"/>
    </source>
</evidence>
<dbReference type="GO" id="GO:0022857">
    <property type="term" value="F:transmembrane transporter activity"/>
    <property type="evidence" value="ECO:0007669"/>
    <property type="project" value="InterPro"/>
</dbReference>
<keyword evidence="3 6" id="KW-0812">Transmembrane</keyword>
<dbReference type="InterPro" id="IPR038377">
    <property type="entry name" value="Na/Glc_symporter_sf"/>
</dbReference>
<feature type="transmembrane region" description="Helical" evidence="6">
    <location>
        <begin position="164"/>
        <end position="184"/>
    </location>
</feature>
<dbReference type="InterPro" id="IPR001734">
    <property type="entry name" value="Na/solute_symporter"/>
</dbReference>
<comment type="caution">
    <text evidence="7">The sequence shown here is derived from an EMBL/GenBank/DDBJ whole genome shotgun (WGS) entry which is preliminary data.</text>
</comment>
<accession>A0A645CZE2</accession>
<feature type="transmembrane region" description="Helical" evidence="6">
    <location>
        <begin position="238"/>
        <end position="260"/>
    </location>
</feature>
<dbReference type="PROSITE" id="PS50283">
    <property type="entry name" value="NA_SOLUT_SYMP_3"/>
    <property type="match status" value="1"/>
</dbReference>
<protein>
    <submittedName>
        <fullName evidence="7">Uncharacterized protein</fullName>
    </submittedName>
</protein>
<reference evidence="7" key="1">
    <citation type="submission" date="2019-08" db="EMBL/GenBank/DDBJ databases">
        <authorList>
            <person name="Kucharzyk K."/>
            <person name="Murdoch R.W."/>
            <person name="Higgins S."/>
            <person name="Loffler F."/>
        </authorList>
    </citation>
    <scope>NUCLEOTIDE SEQUENCE</scope>
</reference>
<feature type="transmembrane region" description="Helical" evidence="6">
    <location>
        <begin position="36"/>
        <end position="55"/>
    </location>
</feature>
<dbReference type="GO" id="GO:0016020">
    <property type="term" value="C:membrane"/>
    <property type="evidence" value="ECO:0007669"/>
    <property type="project" value="UniProtKB-SubCell"/>
</dbReference>
<gene>
    <name evidence="7" type="ORF">SDC9_129358</name>
</gene>
<evidence type="ECO:0000256" key="2">
    <source>
        <dbReference type="ARBA" id="ARBA00006434"/>
    </source>
</evidence>
<evidence type="ECO:0000256" key="6">
    <source>
        <dbReference type="SAM" id="Phobius"/>
    </source>
</evidence>
<comment type="similarity">
    <text evidence="2">Belongs to the sodium:solute symporter (SSF) (TC 2.A.21) family.</text>
</comment>
<evidence type="ECO:0000256" key="5">
    <source>
        <dbReference type="ARBA" id="ARBA00023136"/>
    </source>
</evidence>
<evidence type="ECO:0000256" key="1">
    <source>
        <dbReference type="ARBA" id="ARBA00004141"/>
    </source>
</evidence>
<feature type="transmembrane region" description="Helical" evidence="6">
    <location>
        <begin position="272"/>
        <end position="300"/>
    </location>
</feature>
<name>A0A645CZE2_9ZZZZ</name>
<keyword evidence="5 6" id="KW-0472">Membrane</keyword>
<dbReference type="AlphaFoldDB" id="A0A645CZE2"/>
<dbReference type="Gene3D" id="1.20.1730.10">
    <property type="entry name" value="Sodium/glucose cotransporter"/>
    <property type="match status" value="1"/>
</dbReference>
<sequence length="341" mass="39187">MISTDDTRIFSAALTFTQDVIVPLRKKPFMPRQHMWALRWVSIGVGVFFFFGSFFMAQLDYINLFVTLMTLMWLGGCGPVMIFGLYSRFGNTAGAFTSLIAGMSLSFGGIFVQRNWADTVYPWLVEMEWAGAVGEFLEAVSGPFSPYVVWKMDPVKFPINSYEMYFLTMLITLALYCIVSALTWKEPFNLDRMLHRGIYNVDGDHRPAAAWSVRNVFSKLIGITPEYTRGDRIIAWSVFFYSFVYTFLFSFVGVVIWNIVTPWPVEWWGHYFFITTLLVPGLVALVSTFWFGIGGAIDLFRLFRDLEQRNINPLDDGRVEGQVSLADRARFAEVEDKQKKR</sequence>